<feature type="coiled-coil region" evidence="1">
    <location>
        <begin position="13"/>
        <end position="83"/>
    </location>
</feature>
<dbReference type="KEGG" id="aman:B6F84_10695"/>
<proteinExistence type="predicted"/>
<reference evidence="3 4" key="1">
    <citation type="submission" date="2017-03" db="EMBL/GenBank/DDBJ databases">
        <title>Sulfur activation and transportation mechanism of thermophilic Archaea Acidianus manzaensis YN-25.</title>
        <authorList>
            <person name="Ma Y."/>
            <person name="Yang Y."/>
            <person name="Xia J."/>
        </authorList>
    </citation>
    <scope>NUCLEOTIDE SEQUENCE [LARGE SCALE GENOMIC DNA]</scope>
    <source>
        <strain evidence="3 4">YN-25</strain>
    </source>
</reference>
<dbReference type="Pfam" id="PF17623">
    <property type="entry name" value="B277"/>
    <property type="match status" value="1"/>
</dbReference>
<keyword evidence="1" id="KW-0175">Coiled coil</keyword>
<feature type="transmembrane region" description="Helical" evidence="2">
    <location>
        <begin position="214"/>
        <end position="236"/>
    </location>
</feature>
<dbReference type="GeneID" id="41591398"/>
<evidence type="ECO:0000256" key="2">
    <source>
        <dbReference type="SAM" id="Phobius"/>
    </source>
</evidence>
<dbReference type="RefSeq" id="WP_148692229.1">
    <property type="nucleotide sequence ID" value="NZ_CP020477.1"/>
</dbReference>
<keyword evidence="2" id="KW-0472">Membrane</keyword>
<evidence type="ECO:0000256" key="1">
    <source>
        <dbReference type="SAM" id="Coils"/>
    </source>
</evidence>
<name>A0A1W6K1L3_9CREN</name>
<keyword evidence="2" id="KW-0812">Transmembrane</keyword>
<accession>A0A1W6K1L3</accession>
<dbReference type="STRING" id="282676.B6F84_10695"/>
<gene>
    <name evidence="3" type="ORF">B6F84_10695</name>
</gene>
<dbReference type="InterPro" id="IPR035122">
    <property type="entry name" value="B277"/>
</dbReference>
<evidence type="ECO:0000313" key="3">
    <source>
        <dbReference type="EMBL" id="ARM76441.1"/>
    </source>
</evidence>
<evidence type="ECO:0000313" key="4">
    <source>
        <dbReference type="Proteomes" id="UP000193404"/>
    </source>
</evidence>
<keyword evidence="2" id="KW-1133">Transmembrane helix</keyword>
<dbReference type="Proteomes" id="UP000193404">
    <property type="component" value="Chromosome"/>
</dbReference>
<keyword evidence="4" id="KW-1185">Reference proteome</keyword>
<organism evidence="3 4">
    <name type="scientific">Acidianus manzaensis</name>
    <dbReference type="NCBI Taxonomy" id="282676"/>
    <lineage>
        <taxon>Archaea</taxon>
        <taxon>Thermoproteota</taxon>
        <taxon>Thermoprotei</taxon>
        <taxon>Sulfolobales</taxon>
        <taxon>Sulfolobaceae</taxon>
        <taxon>Acidianus</taxon>
    </lineage>
</organism>
<dbReference type="AlphaFoldDB" id="A0A1W6K1L3"/>
<protein>
    <submittedName>
        <fullName evidence="3">Uncharacterized protein</fullName>
    </submittedName>
</protein>
<dbReference type="EMBL" id="CP020477">
    <property type="protein sequence ID" value="ARM76441.1"/>
    <property type="molecule type" value="Genomic_DNA"/>
</dbReference>
<dbReference type="OrthoDB" id="43955at2157"/>
<sequence length="269" mass="30550">MSDGKLLSAWEEELKKAKTLEELKQKYAEAQKQITDGKDLKKLYKLYEKREFEIKLAQFEELKKELSNKKKKLKKEKVDVNIKITKKWINSRLFSAEHYVAMLQESRDGLQLLFLRKAKLVENQGYLMLEVKKLRKVWVLNGEPLLLERKRIVGKKFVAVHFTLPDYPYTLNVSVDDKIRQLTLKNINAPQIIHSIIKTKFFEALARVGSGPDMMMLIIGIIAGIGIGLGVGFGIANANLSHLLAQHVTNTTTTHSVSPFPTSTKGGSS</sequence>